<reference evidence="4" key="2">
    <citation type="submission" date="2020-05" db="UniProtKB">
        <authorList>
            <consortium name="EnsemblMetazoa"/>
        </authorList>
    </citation>
    <scope>IDENTIFICATION</scope>
    <source>
        <strain evidence="4">IAEA</strain>
    </source>
</reference>
<accession>A0A1A9W5A7</accession>
<evidence type="ECO:0000256" key="3">
    <source>
        <dbReference type="SAM" id="SignalP"/>
    </source>
</evidence>
<protein>
    <submittedName>
        <fullName evidence="4">Uncharacterized protein</fullName>
    </submittedName>
</protein>
<dbReference type="InterPro" id="IPR051217">
    <property type="entry name" value="Insect_Cuticle_Struc_Prot"/>
</dbReference>
<organism evidence="4 5">
    <name type="scientific">Glossina brevipalpis</name>
    <dbReference type="NCBI Taxonomy" id="37001"/>
    <lineage>
        <taxon>Eukaryota</taxon>
        <taxon>Metazoa</taxon>
        <taxon>Ecdysozoa</taxon>
        <taxon>Arthropoda</taxon>
        <taxon>Hexapoda</taxon>
        <taxon>Insecta</taxon>
        <taxon>Pterygota</taxon>
        <taxon>Neoptera</taxon>
        <taxon>Endopterygota</taxon>
        <taxon>Diptera</taxon>
        <taxon>Brachycera</taxon>
        <taxon>Muscomorpha</taxon>
        <taxon>Hippoboscoidea</taxon>
        <taxon>Glossinidae</taxon>
        <taxon>Glossina</taxon>
    </lineage>
</organism>
<proteinExistence type="predicted"/>
<evidence type="ECO:0000256" key="1">
    <source>
        <dbReference type="ARBA" id="ARBA00022460"/>
    </source>
</evidence>
<evidence type="ECO:0000313" key="5">
    <source>
        <dbReference type="Proteomes" id="UP000091820"/>
    </source>
</evidence>
<dbReference type="GO" id="GO:0005615">
    <property type="term" value="C:extracellular space"/>
    <property type="evidence" value="ECO:0007669"/>
    <property type="project" value="TreeGrafter"/>
</dbReference>
<dbReference type="InterPro" id="IPR031311">
    <property type="entry name" value="CHIT_BIND_RR_consensus"/>
</dbReference>
<evidence type="ECO:0000256" key="2">
    <source>
        <dbReference type="PROSITE-ProRule" id="PRU00497"/>
    </source>
</evidence>
<dbReference type="GO" id="GO:0042302">
    <property type="term" value="F:structural constituent of cuticle"/>
    <property type="evidence" value="ECO:0007669"/>
    <property type="project" value="UniProtKB-UniRule"/>
</dbReference>
<reference evidence="5" key="1">
    <citation type="submission" date="2014-03" db="EMBL/GenBank/DDBJ databases">
        <authorList>
            <person name="Aksoy S."/>
            <person name="Warren W."/>
            <person name="Wilson R.K."/>
        </authorList>
    </citation>
    <scope>NUCLEOTIDE SEQUENCE [LARGE SCALE GENOMIC DNA]</scope>
    <source>
        <strain evidence="5">IAEA</strain>
    </source>
</reference>
<dbReference type="EnsemblMetazoa" id="GBRI006894-RA">
    <property type="protein sequence ID" value="GBRI006894-PA"/>
    <property type="gene ID" value="GBRI006894"/>
</dbReference>
<dbReference type="PANTHER" id="PTHR12236:SF46">
    <property type="entry name" value="CUTICULAR PROTEIN 30B-RELATED"/>
    <property type="match status" value="1"/>
</dbReference>
<dbReference type="Proteomes" id="UP000091820">
    <property type="component" value="Unassembled WGS sequence"/>
</dbReference>
<keyword evidence="1 2" id="KW-0193">Cuticle</keyword>
<keyword evidence="3" id="KW-0732">Signal</keyword>
<name>A0A1A9W5A7_9MUSC</name>
<dbReference type="STRING" id="37001.A0A1A9W5A7"/>
<dbReference type="AlphaFoldDB" id="A0A1A9W5A7"/>
<dbReference type="Pfam" id="PF00379">
    <property type="entry name" value="Chitin_bind_4"/>
    <property type="match status" value="1"/>
</dbReference>
<dbReference type="PROSITE" id="PS51155">
    <property type="entry name" value="CHIT_BIND_RR_2"/>
    <property type="match status" value="1"/>
</dbReference>
<keyword evidence="5" id="KW-1185">Reference proteome</keyword>
<dbReference type="GO" id="GO:0031012">
    <property type="term" value="C:extracellular matrix"/>
    <property type="evidence" value="ECO:0007669"/>
    <property type="project" value="TreeGrafter"/>
</dbReference>
<feature type="chain" id="PRO_5008399986" evidence="3">
    <location>
        <begin position="25"/>
        <end position="205"/>
    </location>
</feature>
<dbReference type="InterPro" id="IPR000618">
    <property type="entry name" value="Insect_cuticle"/>
</dbReference>
<dbReference type="VEuPathDB" id="VectorBase:GBRI006894"/>
<dbReference type="PROSITE" id="PS00233">
    <property type="entry name" value="CHIT_BIND_RR_1"/>
    <property type="match status" value="1"/>
</dbReference>
<sequence>MSLKIFNIAICCFVIIIIIETILCTELKEEHDYGPVAYDFEYSVHDPHTGDIKSQKESRKDDKVEGSYQLIDSDGYRRLVTYKADDHNGFEAIVSREPTDVKIPLPAPQPADHKLLVQPKLNYFVAPKLLQPQPLVHFGHKLTYLSSDKSVPVPAPAPAPIPAPVPVPIPISNHISSLPQESAPAPSHDYGNYVEFSAPSVSYKY</sequence>
<feature type="signal peptide" evidence="3">
    <location>
        <begin position="1"/>
        <end position="24"/>
    </location>
</feature>
<evidence type="ECO:0000313" key="4">
    <source>
        <dbReference type="EnsemblMetazoa" id="GBRI006894-PA"/>
    </source>
</evidence>
<dbReference type="PRINTS" id="PR00947">
    <property type="entry name" value="CUTICLE"/>
</dbReference>
<dbReference type="PANTHER" id="PTHR12236">
    <property type="entry name" value="STRUCTURAL CONTITUENT OF CUTICLE"/>
    <property type="match status" value="1"/>
</dbReference>